<keyword evidence="2" id="KW-1185">Reference proteome</keyword>
<sequence length="321" mass="36934">MTTPKRYRAIISSSHVDRHGDMMTKQALEQMVNSINCTDKMIRLGVDHRRDFPPRGRLENAELLEKDGDFYVEADIVEYENTDAVDWHDNYIIQYFDNAFQFAEVEQEESLENSISIDPHNFNSFLEAKNFSDSLKANPNFTPKINFHGRKSEIPDPEIIFKFATAGILYQILKPTAKKLGEKVADAITNKAVEEAKKLSSFVEKSLKELFYRCVPKARPVTIVFDLPGKPHIELIARTRDEKLVLKGLREKKLEAIRDEIDSLSKNVKIAKAQFILTNKGNWKFNYLITEIGQTIGTKEGIKKREHQLEIMSSKQKKNGR</sequence>
<comment type="caution">
    <text evidence="1">The sequence shown here is derived from an EMBL/GenBank/DDBJ whole genome shotgun (WGS) entry which is preliminary data.</text>
</comment>
<dbReference type="EMBL" id="BJYS01000029">
    <property type="protein sequence ID" value="GEO05958.1"/>
    <property type="molecule type" value="Genomic_DNA"/>
</dbReference>
<dbReference type="OrthoDB" id="1253311at2"/>
<protein>
    <submittedName>
        <fullName evidence="1">Uncharacterized protein</fullName>
    </submittedName>
</protein>
<gene>
    <name evidence="1" type="ORF">AAE02nite_36220</name>
</gene>
<dbReference type="AlphaFoldDB" id="A0A512B1W3"/>
<dbReference type="Proteomes" id="UP000321532">
    <property type="component" value="Unassembled WGS sequence"/>
</dbReference>
<evidence type="ECO:0000313" key="1">
    <source>
        <dbReference type="EMBL" id="GEO05958.1"/>
    </source>
</evidence>
<name>A0A512B1W3_9BACT</name>
<evidence type="ECO:0000313" key="2">
    <source>
        <dbReference type="Proteomes" id="UP000321532"/>
    </source>
</evidence>
<proteinExistence type="predicted"/>
<reference evidence="1 2" key="1">
    <citation type="submission" date="2019-07" db="EMBL/GenBank/DDBJ databases">
        <title>Whole genome shotgun sequence of Adhaeribacter aerolatus NBRC 106133.</title>
        <authorList>
            <person name="Hosoyama A."/>
            <person name="Uohara A."/>
            <person name="Ohji S."/>
            <person name="Ichikawa N."/>
        </authorList>
    </citation>
    <scope>NUCLEOTIDE SEQUENCE [LARGE SCALE GENOMIC DNA]</scope>
    <source>
        <strain evidence="1 2">NBRC 106133</strain>
    </source>
</reference>
<accession>A0A512B1W3</accession>
<organism evidence="1 2">
    <name type="scientific">Adhaeribacter aerolatus</name>
    <dbReference type="NCBI Taxonomy" id="670289"/>
    <lineage>
        <taxon>Bacteria</taxon>
        <taxon>Pseudomonadati</taxon>
        <taxon>Bacteroidota</taxon>
        <taxon>Cytophagia</taxon>
        <taxon>Cytophagales</taxon>
        <taxon>Hymenobacteraceae</taxon>
        <taxon>Adhaeribacter</taxon>
    </lineage>
</organism>